<evidence type="ECO:0000259" key="1">
    <source>
        <dbReference type="PROSITE" id="PS50075"/>
    </source>
</evidence>
<accession>A0A8J7WP15</accession>
<dbReference type="PROSITE" id="PS50075">
    <property type="entry name" value="CARRIER"/>
    <property type="match status" value="1"/>
</dbReference>
<organism evidence="2 3">
    <name type="scientific">Actinocrinis puniceicyclus</name>
    <dbReference type="NCBI Taxonomy" id="977794"/>
    <lineage>
        <taxon>Bacteria</taxon>
        <taxon>Bacillati</taxon>
        <taxon>Actinomycetota</taxon>
        <taxon>Actinomycetes</taxon>
        <taxon>Catenulisporales</taxon>
        <taxon>Actinospicaceae</taxon>
        <taxon>Actinocrinis</taxon>
    </lineage>
</organism>
<dbReference type="EMBL" id="JAGSXH010000061">
    <property type="protein sequence ID" value="MBS2964833.1"/>
    <property type="molecule type" value="Genomic_DNA"/>
</dbReference>
<dbReference type="InterPro" id="IPR009081">
    <property type="entry name" value="PP-bd_ACP"/>
</dbReference>
<proteinExistence type="predicted"/>
<comment type="caution">
    <text evidence="2">The sequence shown here is derived from an EMBL/GenBank/DDBJ whole genome shotgun (WGS) entry which is preliminary data.</text>
</comment>
<gene>
    <name evidence="2" type="ORF">KGA66_17380</name>
</gene>
<dbReference type="Gene3D" id="1.10.1200.10">
    <property type="entry name" value="ACP-like"/>
    <property type="match status" value="1"/>
</dbReference>
<evidence type="ECO:0000313" key="3">
    <source>
        <dbReference type="Proteomes" id="UP000677913"/>
    </source>
</evidence>
<dbReference type="Pfam" id="PF00550">
    <property type="entry name" value="PP-binding"/>
    <property type="match status" value="1"/>
</dbReference>
<sequence>MQDRQEERGQADRELFERVVRHVGEFVEADVSYLTPDSHLASSIEGMSSLKMIEMLLYMEDCFGLDFDEGVVDKFEKVQDMVDYIRELQEIRK</sequence>
<dbReference type="SUPFAM" id="SSF47336">
    <property type="entry name" value="ACP-like"/>
    <property type="match status" value="1"/>
</dbReference>
<protein>
    <recommendedName>
        <fullName evidence="1">Carrier domain-containing protein</fullName>
    </recommendedName>
</protein>
<name>A0A8J7WP15_9ACTN</name>
<reference evidence="2" key="1">
    <citation type="submission" date="2021-04" db="EMBL/GenBank/DDBJ databases">
        <title>Genome based classification of Actinospica acidithermotolerans sp. nov., an actinobacterium isolated from an Indonesian hot spring.</title>
        <authorList>
            <person name="Kusuma A.B."/>
            <person name="Putra K.E."/>
            <person name="Nafisah S."/>
            <person name="Loh J."/>
            <person name="Nouioui I."/>
            <person name="Goodfellow M."/>
        </authorList>
    </citation>
    <scope>NUCLEOTIDE SEQUENCE</scope>
    <source>
        <strain evidence="2">DSM 45618</strain>
    </source>
</reference>
<dbReference type="RefSeq" id="WP_211469193.1">
    <property type="nucleotide sequence ID" value="NZ_JAGSXH010000061.1"/>
</dbReference>
<feature type="domain" description="Carrier" evidence="1">
    <location>
        <begin position="11"/>
        <end position="89"/>
    </location>
</feature>
<dbReference type="Proteomes" id="UP000677913">
    <property type="component" value="Unassembled WGS sequence"/>
</dbReference>
<keyword evidence="3" id="KW-1185">Reference proteome</keyword>
<evidence type="ECO:0000313" key="2">
    <source>
        <dbReference type="EMBL" id="MBS2964833.1"/>
    </source>
</evidence>
<dbReference type="AlphaFoldDB" id="A0A8J7WP15"/>
<dbReference type="InterPro" id="IPR036736">
    <property type="entry name" value="ACP-like_sf"/>
</dbReference>